<dbReference type="RefSeq" id="WP_089864283.1">
    <property type="nucleotide sequence ID" value="NZ_FOTC01000001.1"/>
</dbReference>
<feature type="domain" description="Halobacterial output" evidence="1">
    <location>
        <begin position="25"/>
        <end position="97"/>
    </location>
</feature>
<protein>
    <recommendedName>
        <fullName evidence="1">Halobacterial output domain-containing protein</fullName>
    </recommendedName>
</protein>
<dbReference type="AlphaFoldDB" id="A0A1I4AS88"/>
<accession>A0A1I4AS88</accession>
<dbReference type="STRING" id="553466.SAMN04487950_0066"/>
<name>A0A1I4AS88_9EURY</name>
<proteinExistence type="predicted"/>
<sequence>MMGNQVSVQPEQRLVHLTRHARESGESLSTAVASAVAAADDNDPAETSWTLTEYVDPDALDSLFDRYSDVTDGVWRFEFAIHRYCVVVEGSGIISVYRRL</sequence>
<evidence type="ECO:0000313" key="2">
    <source>
        <dbReference type="EMBL" id="SFK59133.1"/>
    </source>
</evidence>
<evidence type="ECO:0000259" key="1">
    <source>
        <dbReference type="Pfam" id="PF18545"/>
    </source>
</evidence>
<dbReference type="Proteomes" id="UP000199607">
    <property type="component" value="Unassembled WGS sequence"/>
</dbReference>
<dbReference type="Pfam" id="PF18545">
    <property type="entry name" value="HalOD1"/>
    <property type="match status" value="1"/>
</dbReference>
<keyword evidence="3" id="KW-1185">Reference proteome</keyword>
<organism evidence="2 3">
    <name type="scientific">Halogranum rubrum</name>
    <dbReference type="NCBI Taxonomy" id="553466"/>
    <lineage>
        <taxon>Archaea</taxon>
        <taxon>Methanobacteriati</taxon>
        <taxon>Methanobacteriota</taxon>
        <taxon>Stenosarchaea group</taxon>
        <taxon>Halobacteria</taxon>
        <taxon>Halobacteriales</taxon>
        <taxon>Haloferacaceae</taxon>
    </lineage>
</organism>
<gene>
    <name evidence="2" type="ORF">SAMN04487950_0066</name>
</gene>
<dbReference type="EMBL" id="FOTC01000001">
    <property type="protein sequence ID" value="SFK59133.1"/>
    <property type="molecule type" value="Genomic_DNA"/>
</dbReference>
<dbReference type="InterPro" id="IPR040624">
    <property type="entry name" value="HalOD1"/>
</dbReference>
<reference evidence="3" key="1">
    <citation type="submission" date="2016-10" db="EMBL/GenBank/DDBJ databases">
        <authorList>
            <person name="Varghese N."/>
            <person name="Submissions S."/>
        </authorList>
    </citation>
    <scope>NUCLEOTIDE SEQUENCE [LARGE SCALE GENOMIC DNA]</scope>
    <source>
        <strain evidence="3">CGMCC 1.7738</strain>
    </source>
</reference>
<evidence type="ECO:0000313" key="3">
    <source>
        <dbReference type="Proteomes" id="UP000199607"/>
    </source>
</evidence>